<keyword evidence="2" id="KW-1185">Reference proteome</keyword>
<dbReference type="Proteomes" id="UP001187531">
    <property type="component" value="Unassembled WGS sequence"/>
</dbReference>
<sequence length="92" mass="10545">MRDFYSKEFKKNVLNPKATWKIINEVIRGSTAPQQNSLNAGGEIVRDLDEVCDLFAHHFSKIGETLQSEATVNKELLIEESTFEDLRGQYLK</sequence>
<name>A0AA88HA40_ARTSF</name>
<comment type="caution">
    <text evidence="1">The sequence shown here is derived from an EMBL/GenBank/DDBJ whole genome shotgun (WGS) entry which is preliminary data.</text>
</comment>
<protein>
    <submittedName>
        <fullName evidence="1">Uncharacterized protein</fullName>
    </submittedName>
</protein>
<organism evidence="1 2">
    <name type="scientific">Artemia franciscana</name>
    <name type="common">Brine shrimp</name>
    <name type="synonym">Artemia sanfranciscana</name>
    <dbReference type="NCBI Taxonomy" id="6661"/>
    <lineage>
        <taxon>Eukaryota</taxon>
        <taxon>Metazoa</taxon>
        <taxon>Ecdysozoa</taxon>
        <taxon>Arthropoda</taxon>
        <taxon>Crustacea</taxon>
        <taxon>Branchiopoda</taxon>
        <taxon>Anostraca</taxon>
        <taxon>Artemiidae</taxon>
        <taxon>Artemia</taxon>
    </lineage>
</organism>
<evidence type="ECO:0000313" key="2">
    <source>
        <dbReference type="Proteomes" id="UP001187531"/>
    </source>
</evidence>
<evidence type="ECO:0000313" key="1">
    <source>
        <dbReference type="EMBL" id="KAK2701632.1"/>
    </source>
</evidence>
<gene>
    <name evidence="1" type="ORF">QYM36_019727</name>
</gene>
<accession>A0AA88HA40</accession>
<proteinExistence type="predicted"/>
<dbReference type="EMBL" id="JAVRJZ010002872">
    <property type="protein sequence ID" value="KAK2701632.1"/>
    <property type="molecule type" value="Genomic_DNA"/>
</dbReference>
<reference evidence="1" key="1">
    <citation type="submission" date="2023-07" db="EMBL/GenBank/DDBJ databases">
        <title>Chromosome-level genome assembly of Artemia franciscana.</title>
        <authorList>
            <person name="Jo E."/>
        </authorList>
    </citation>
    <scope>NUCLEOTIDE SEQUENCE</scope>
    <source>
        <tissue evidence="1">Whole body</tissue>
    </source>
</reference>
<dbReference type="AlphaFoldDB" id="A0AA88HA40"/>